<accession>A0AAW6FIS4</accession>
<organism evidence="1 2">
    <name type="scientific">Odoribacter splanchnicus</name>
    <dbReference type="NCBI Taxonomy" id="28118"/>
    <lineage>
        <taxon>Bacteria</taxon>
        <taxon>Pseudomonadati</taxon>
        <taxon>Bacteroidota</taxon>
        <taxon>Bacteroidia</taxon>
        <taxon>Bacteroidales</taxon>
        <taxon>Odoribacteraceae</taxon>
        <taxon>Odoribacter</taxon>
    </lineage>
</organism>
<sequence length="107" mass="11835">MKTPFFFPFFFLLLSACQSSTPISTSIEQGYPVTRTDLNQPIDSVALTLSEFGENLRLVTLETIDSSLFGSALYVVGSRYIVVASEGILLFDKALLIGELNRNIINH</sequence>
<dbReference type="AlphaFoldDB" id="A0AAW6FIS4"/>
<dbReference type="PROSITE" id="PS51257">
    <property type="entry name" value="PROKAR_LIPOPROTEIN"/>
    <property type="match status" value="1"/>
</dbReference>
<gene>
    <name evidence="1" type="ORF">PN645_09210</name>
</gene>
<name>A0AAW6FIS4_9BACT</name>
<dbReference type="RefSeq" id="WP_272054011.1">
    <property type="nucleotide sequence ID" value="NZ_JAQMRB010000004.1"/>
</dbReference>
<dbReference type="EMBL" id="JAQMRD010000010">
    <property type="protein sequence ID" value="MDB9223182.1"/>
    <property type="molecule type" value="Genomic_DNA"/>
</dbReference>
<comment type="caution">
    <text evidence="1">The sequence shown here is derived from an EMBL/GenBank/DDBJ whole genome shotgun (WGS) entry which is preliminary data.</text>
</comment>
<proteinExistence type="predicted"/>
<protein>
    <submittedName>
        <fullName evidence="1">Uncharacterized protein</fullName>
    </submittedName>
</protein>
<reference evidence="1" key="1">
    <citation type="submission" date="2023-01" db="EMBL/GenBank/DDBJ databases">
        <title>Human gut microbiome strain richness.</title>
        <authorList>
            <person name="Chen-Liaw A."/>
        </authorList>
    </citation>
    <scope>NUCLEOTIDE SEQUENCE</scope>
    <source>
        <strain evidence="1">RTP21484st1_B7_RTP21484_190118</strain>
    </source>
</reference>
<evidence type="ECO:0000313" key="1">
    <source>
        <dbReference type="EMBL" id="MDB9223182.1"/>
    </source>
</evidence>
<dbReference type="Proteomes" id="UP001212263">
    <property type="component" value="Unassembled WGS sequence"/>
</dbReference>
<evidence type="ECO:0000313" key="2">
    <source>
        <dbReference type="Proteomes" id="UP001212263"/>
    </source>
</evidence>